<sequence>MFKSGGTPPRASATGSLRGRPEKPFYNHAQASRSTTDLPSTIVYGSSYGGISLSPMVMASPRSSQHSQHSQRTLWARRGSLEGLSSTIEPGQRAAFEPPILRPSDALQTTERMRRFLLHNFNCLRQSTPALTQQRTALLYRLRVQAKLYPLKIDIAPVQNHAHSNIHIIQTALQSSYPLNPYLRSDTSRWYKYQPTANLFAGLLSARRAFPATSDDCDWPFGQREFTGGRYLHLQMCEEWLTLSCIGRECR</sequence>
<dbReference type="Proteomes" id="UP000800082">
    <property type="component" value="Unassembled WGS sequence"/>
</dbReference>
<gene>
    <name evidence="2" type="ORF">M421DRAFT_133050</name>
</gene>
<dbReference type="AlphaFoldDB" id="A0A6A5RPB7"/>
<evidence type="ECO:0000313" key="2">
    <source>
        <dbReference type="EMBL" id="KAF1929170.1"/>
    </source>
</evidence>
<dbReference type="GeneID" id="54345046"/>
<accession>A0A6A5RPB7</accession>
<evidence type="ECO:0000256" key="1">
    <source>
        <dbReference type="SAM" id="MobiDB-lite"/>
    </source>
</evidence>
<feature type="region of interest" description="Disordered" evidence="1">
    <location>
        <begin position="1"/>
        <end position="33"/>
    </location>
</feature>
<proteinExistence type="predicted"/>
<evidence type="ECO:0000313" key="3">
    <source>
        <dbReference type="Proteomes" id="UP000800082"/>
    </source>
</evidence>
<dbReference type="RefSeq" id="XP_033449418.1">
    <property type="nucleotide sequence ID" value="XM_033587400.1"/>
</dbReference>
<organism evidence="2 3">
    <name type="scientific">Didymella exigua CBS 183.55</name>
    <dbReference type="NCBI Taxonomy" id="1150837"/>
    <lineage>
        <taxon>Eukaryota</taxon>
        <taxon>Fungi</taxon>
        <taxon>Dikarya</taxon>
        <taxon>Ascomycota</taxon>
        <taxon>Pezizomycotina</taxon>
        <taxon>Dothideomycetes</taxon>
        <taxon>Pleosporomycetidae</taxon>
        <taxon>Pleosporales</taxon>
        <taxon>Pleosporineae</taxon>
        <taxon>Didymellaceae</taxon>
        <taxon>Didymella</taxon>
    </lineage>
</organism>
<name>A0A6A5RPB7_9PLEO</name>
<protein>
    <submittedName>
        <fullName evidence="2">Uncharacterized protein</fullName>
    </submittedName>
</protein>
<keyword evidence="3" id="KW-1185">Reference proteome</keyword>
<dbReference type="EMBL" id="ML978966">
    <property type="protein sequence ID" value="KAF1929170.1"/>
    <property type="molecule type" value="Genomic_DNA"/>
</dbReference>
<reference evidence="2" key="1">
    <citation type="journal article" date="2020" name="Stud. Mycol.">
        <title>101 Dothideomycetes genomes: a test case for predicting lifestyles and emergence of pathogens.</title>
        <authorList>
            <person name="Haridas S."/>
            <person name="Albert R."/>
            <person name="Binder M."/>
            <person name="Bloem J."/>
            <person name="Labutti K."/>
            <person name="Salamov A."/>
            <person name="Andreopoulos B."/>
            <person name="Baker S."/>
            <person name="Barry K."/>
            <person name="Bills G."/>
            <person name="Bluhm B."/>
            <person name="Cannon C."/>
            <person name="Castanera R."/>
            <person name="Culley D."/>
            <person name="Daum C."/>
            <person name="Ezra D."/>
            <person name="Gonzalez J."/>
            <person name="Henrissat B."/>
            <person name="Kuo A."/>
            <person name="Liang C."/>
            <person name="Lipzen A."/>
            <person name="Lutzoni F."/>
            <person name="Magnuson J."/>
            <person name="Mondo S."/>
            <person name="Nolan M."/>
            <person name="Ohm R."/>
            <person name="Pangilinan J."/>
            <person name="Park H.-J."/>
            <person name="Ramirez L."/>
            <person name="Alfaro M."/>
            <person name="Sun H."/>
            <person name="Tritt A."/>
            <person name="Yoshinaga Y."/>
            <person name="Zwiers L.-H."/>
            <person name="Turgeon B."/>
            <person name="Goodwin S."/>
            <person name="Spatafora J."/>
            <person name="Crous P."/>
            <person name="Grigoriev I."/>
        </authorList>
    </citation>
    <scope>NUCLEOTIDE SEQUENCE</scope>
    <source>
        <strain evidence="2">CBS 183.55</strain>
    </source>
</reference>